<keyword evidence="3" id="KW-1185">Reference proteome</keyword>
<dbReference type="Pfam" id="PF00873">
    <property type="entry name" value="ACR_tran"/>
    <property type="match status" value="1"/>
</dbReference>
<dbReference type="Gene3D" id="3.30.70.1430">
    <property type="entry name" value="Multidrug efflux transporter AcrB pore domain"/>
    <property type="match status" value="2"/>
</dbReference>
<dbReference type="Gene3D" id="1.20.1640.10">
    <property type="entry name" value="Multidrug efflux transporter AcrB transmembrane domain"/>
    <property type="match status" value="2"/>
</dbReference>
<dbReference type="SUPFAM" id="SSF82693">
    <property type="entry name" value="Multidrug efflux transporter AcrB pore domain, PN1, PN2, PC1 and PC2 subdomains"/>
    <property type="match status" value="2"/>
</dbReference>
<feature type="transmembrane region" description="Helical" evidence="1">
    <location>
        <begin position="365"/>
        <end position="382"/>
    </location>
</feature>
<protein>
    <submittedName>
        <fullName evidence="2">Efflux RND transporter permease subunit</fullName>
    </submittedName>
</protein>
<dbReference type="PANTHER" id="PTHR32063">
    <property type="match status" value="1"/>
</dbReference>
<feature type="transmembrane region" description="Helical" evidence="1">
    <location>
        <begin position="863"/>
        <end position="882"/>
    </location>
</feature>
<evidence type="ECO:0000313" key="3">
    <source>
        <dbReference type="Proteomes" id="UP001147830"/>
    </source>
</evidence>
<feature type="transmembrane region" description="Helical" evidence="1">
    <location>
        <begin position="19"/>
        <end position="36"/>
    </location>
</feature>
<dbReference type="SUPFAM" id="SSF82714">
    <property type="entry name" value="Multidrug efflux transporter AcrB TolC docking domain, DN and DC subdomains"/>
    <property type="match status" value="2"/>
</dbReference>
<dbReference type="InterPro" id="IPR001036">
    <property type="entry name" value="Acrflvin-R"/>
</dbReference>
<proteinExistence type="predicted"/>
<evidence type="ECO:0000256" key="1">
    <source>
        <dbReference type="SAM" id="Phobius"/>
    </source>
</evidence>
<dbReference type="Gene3D" id="3.30.2090.10">
    <property type="entry name" value="Multidrug efflux transporter AcrB TolC docking domain, DN and DC subdomains"/>
    <property type="match status" value="2"/>
</dbReference>
<dbReference type="PANTHER" id="PTHR32063:SF18">
    <property type="entry name" value="CATION EFFLUX SYSTEM PROTEIN"/>
    <property type="match status" value="1"/>
</dbReference>
<feature type="transmembrane region" description="Helical" evidence="1">
    <location>
        <begin position="889"/>
        <end position="909"/>
    </location>
</feature>
<feature type="transmembrane region" description="Helical" evidence="1">
    <location>
        <begin position="986"/>
        <end position="1012"/>
    </location>
</feature>
<feature type="transmembrane region" description="Helical" evidence="1">
    <location>
        <begin position="438"/>
        <end position="456"/>
    </location>
</feature>
<name>A0A9X3AT14_9GAMM</name>
<feature type="transmembrane region" description="Helical" evidence="1">
    <location>
        <begin position="394"/>
        <end position="417"/>
    </location>
</feature>
<feature type="transmembrane region" description="Helical" evidence="1">
    <location>
        <begin position="915"/>
        <end position="936"/>
    </location>
</feature>
<dbReference type="AlphaFoldDB" id="A0A9X3AT14"/>
<dbReference type="RefSeq" id="WP_260977899.1">
    <property type="nucleotide sequence ID" value="NZ_JAOANI010000031.1"/>
</dbReference>
<feature type="transmembrane region" description="Helical" evidence="1">
    <location>
        <begin position="964"/>
        <end position="980"/>
    </location>
</feature>
<evidence type="ECO:0000313" key="2">
    <source>
        <dbReference type="EMBL" id="MCT7361070.1"/>
    </source>
</evidence>
<dbReference type="GO" id="GO:0005886">
    <property type="term" value="C:plasma membrane"/>
    <property type="evidence" value="ECO:0007669"/>
    <property type="project" value="TreeGrafter"/>
</dbReference>
<feature type="transmembrane region" description="Helical" evidence="1">
    <location>
        <begin position="468"/>
        <end position="495"/>
    </location>
</feature>
<feature type="transmembrane region" description="Helical" evidence="1">
    <location>
        <begin position="530"/>
        <end position="548"/>
    </location>
</feature>
<reference evidence="2" key="2">
    <citation type="submission" date="2022-08" db="EMBL/GenBank/DDBJ databases">
        <authorList>
            <person name="Dong C."/>
        </authorList>
    </citation>
    <scope>NUCLEOTIDE SEQUENCE</scope>
    <source>
        <strain evidence="2">59MF3M-4</strain>
    </source>
</reference>
<sequence>MSQPQNSATYFIKHTTTSWMMLAILLVGGAISYLGLGRLEDPQFTIKEAMVITYYPGASALQVEEEVTAPLESAIQALPYIKHVDSISKAGFSQVHLVIKPTYKSHELAQIWDELRRKVHDKTPSLPPGANAPIVMDDFGDVYGVLLALSGNDYSYEELNDYADYLKRELSTLNGIAKVTISGIQQEQVFIDISRERMTNLGIPLSRLYQLLQTQNTVQDAGHIRIGDEYIRIHPTGEFRSVQELGDLLVSQAGSDKLIYLRDIADISEGIAEVPSHLTNYNRMPSLRIGIAFNSGVNVVAVGEKLRQKMNVLDANRPLGIELHTLYDQPAEVDASSTGFVLNLLASILIVIIVLLIFMGVRAGMIIGIILLLTILGTFIAMKVMDIQLHRISLGALIIALGMLVDNALVVTEGIMVGIKKGLSRTRAAYDIVQQTQWPLLGATVIAVTAFAPIGLSPDSTGEFVGSLFYVLLISLLFSWITAITLTPFLCHLLFKEEEQPDAESDPYHGFLYDIYRTTLSLILARRGTTMVVMVVAMFIAIYGYSFVKQSFFPPSNTPMFLIDIWLPEGSDIRATQQQALALENYFQQQDDVEFTSSTVGQGEQRFMLTYAPERQYRAYAQVMVRTTERDQIPALIDQAQEWAKKEMPDAFVKFKRLQIGPGSAAKIEARFAGPDQEQLRILAEQAKSIMRADPDTDNIRHDWREREKVIRPVFNEDNARRAGISKQDMDDLLQLSFSGKSIGLYREGTTLKPIIMRPPAYERLDIDGLTDLQIWSPVFSRYIPIGQVVERFDVVFEDPIIARRDRKRTIRVFADPDLNAEITADGLFKRLRPQLEAIPLPPGYELSWGGEYESSSEAKQSLFASLPLGYLLMFIITVLLFNEMRSALVIWACVPLAIIGVSAGMLMLGAEFGFMALLGFLSLSGMIIKNGIVLVDQIRLELSEGRESYDAVFHASVSRLRPVTMAALTTILGMLPLLFDPFFSAMAVVISFGLGFATVLTLGVVPVLYAMSHGIKAPVKH</sequence>
<dbReference type="EMBL" id="JAOANI010000031">
    <property type="protein sequence ID" value="MCT7361070.1"/>
    <property type="molecule type" value="Genomic_DNA"/>
</dbReference>
<dbReference type="Gene3D" id="3.30.70.1320">
    <property type="entry name" value="Multidrug efflux transporter AcrB pore domain like"/>
    <property type="match status" value="1"/>
</dbReference>
<keyword evidence="1" id="KW-0472">Membrane</keyword>
<accession>A0A9X3AT14</accession>
<comment type="caution">
    <text evidence="2">The sequence shown here is derived from an EMBL/GenBank/DDBJ whole genome shotgun (WGS) entry which is preliminary data.</text>
</comment>
<dbReference type="Proteomes" id="UP001147830">
    <property type="component" value="Unassembled WGS sequence"/>
</dbReference>
<gene>
    <name evidence="2" type="ORF">NYR02_18780</name>
</gene>
<keyword evidence="1" id="KW-1133">Transmembrane helix</keyword>
<dbReference type="Gene3D" id="3.30.70.1440">
    <property type="entry name" value="Multidrug efflux transporter AcrB pore domain"/>
    <property type="match status" value="1"/>
</dbReference>
<dbReference type="PRINTS" id="PR00702">
    <property type="entry name" value="ACRIFLAVINRP"/>
</dbReference>
<dbReference type="GO" id="GO:0042910">
    <property type="term" value="F:xenobiotic transmembrane transporter activity"/>
    <property type="evidence" value="ECO:0007669"/>
    <property type="project" value="TreeGrafter"/>
</dbReference>
<keyword evidence="1" id="KW-0812">Transmembrane</keyword>
<dbReference type="InterPro" id="IPR027463">
    <property type="entry name" value="AcrB_DN_DC_subdom"/>
</dbReference>
<reference evidence="2" key="1">
    <citation type="journal article" date="2022" name="Front. Microbiol.">
        <title>Genome-based taxonomic rearrangement of Oceanobacter-related bacteria including the description of Thalassolituus hydrocarbonoclasticus sp. nov. and Thalassolituus pacificus sp. nov. and emended description of the genus Thalassolituus.</title>
        <authorList>
            <person name="Dong C."/>
            <person name="Wei L."/>
            <person name="Wang J."/>
            <person name="Lai Q."/>
            <person name="Huang Z."/>
            <person name="Shao Z."/>
        </authorList>
    </citation>
    <scope>NUCLEOTIDE SEQUENCE</scope>
    <source>
        <strain evidence="2">59MF3M-4</strain>
    </source>
</reference>
<dbReference type="SUPFAM" id="SSF82866">
    <property type="entry name" value="Multidrug efflux transporter AcrB transmembrane domain"/>
    <property type="match status" value="2"/>
</dbReference>
<organism evidence="2 3">
    <name type="scientific">Thalassolituus pacificus</name>
    <dbReference type="NCBI Taxonomy" id="2975440"/>
    <lineage>
        <taxon>Bacteria</taxon>
        <taxon>Pseudomonadati</taxon>
        <taxon>Pseudomonadota</taxon>
        <taxon>Gammaproteobacteria</taxon>
        <taxon>Oceanospirillales</taxon>
        <taxon>Oceanospirillaceae</taxon>
        <taxon>Thalassolituus</taxon>
    </lineage>
</organism>
<feature type="transmembrane region" description="Helical" evidence="1">
    <location>
        <begin position="340"/>
        <end position="358"/>
    </location>
</feature>